<dbReference type="GO" id="GO:0016803">
    <property type="term" value="F:ether hydrolase activity"/>
    <property type="evidence" value="ECO:0007669"/>
    <property type="project" value="TreeGrafter"/>
</dbReference>
<dbReference type="Gene3D" id="1.10.8.1080">
    <property type="match status" value="1"/>
</dbReference>
<organism evidence="3 4">
    <name type="scientific">Virgisporangium ochraceum</name>
    <dbReference type="NCBI Taxonomy" id="65505"/>
    <lineage>
        <taxon>Bacteria</taxon>
        <taxon>Bacillati</taxon>
        <taxon>Actinomycetota</taxon>
        <taxon>Actinomycetes</taxon>
        <taxon>Micromonosporales</taxon>
        <taxon>Micromonosporaceae</taxon>
        <taxon>Virgisporangium</taxon>
    </lineage>
</organism>
<dbReference type="PANTHER" id="PTHR10088:SF4">
    <property type="entry name" value="GLUCOKINASE REGULATORY PROTEIN"/>
    <property type="match status" value="1"/>
</dbReference>
<dbReference type="InterPro" id="IPR046348">
    <property type="entry name" value="SIS_dom_sf"/>
</dbReference>
<dbReference type="PANTHER" id="PTHR10088">
    <property type="entry name" value="GLUCOKINASE REGULATORY PROTEIN"/>
    <property type="match status" value="1"/>
</dbReference>
<protein>
    <submittedName>
        <fullName evidence="3">N-acetylmuramic acid 6-phosphate etherase 2</fullName>
    </submittedName>
</protein>
<sequence>MSEEVSADEAALDLLPAAGVVERLLAAEERVLPTVRSAVPAIAKAADLIAARMSVGGRLVLLGAGTSGRLAVLEAAELPGTFGLAEGTVVGVTAGAGRSGLAGTDWDEDDTGAGQRDLLATGVGAGDVLIAVAASGRTPYTVAAAGRAVEMGMAVVSVTTSSGSPLADLADVAVEVPMGPEALHGSTRLTAGTATKLALDALTTATMVRLGRVHDNFMIDVVPANLKLRERSAGQVAAITGCPLDAARAALEACGWNARAAVLTLLTGLAPDRAGELATLHPTLRAAIAEASEESGVS</sequence>
<dbReference type="GO" id="GO:0016835">
    <property type="term" value="F:carbon-oxygen lyase activity"/>
    <property type="evidence" value="ECO:0007669"/>
    <property type="project" value="TreeGrafter"/>
</dbReference>
<name>A0A8J4EB65_9ACTN</name>
<dbReference type="NCBIfam" id="NF003915">
    <property type="entry name" value="PRK05441.1"/>
    <property type="match status" value="1"/>
</dbReference>
<dbReference type="GO" id="GO:0009254">
    <property type="term" value="P:peptidoglycan turnover"/>
    <property type="evidence" value="ECO:0007669"/>
    <property type="project" value="TreeGrafter"/>
</dbReference>
<dbReference type="Pfam" id="PF13580">
    <property type="entry name" value="SIS_2"/>
    <property type="match status" value="1"/>
</dbReference>
<evidence type="ECO:0000313" key="3">
    <source>
        <dbReference type="EMBL" id="GIJ69055.1"/>
    </source>
</evidence>
<dbReference type="Proteomes" id="UP000635606">
    <property type="component" value="Unassembled WGS sequence"/>
</dbReference>
<dbReference type="AlphaFoldDB" id="A0A8J4EB65"/>
<keyword evidence="1" id="KW-0119">Carbohydrate metabolism</keyword>
<dbReference type="InterPro" id="IPR001347">
    <property type="entry name" value="SIS_dom"/>
</dbReference>
<evidence type="ECO:0000313" key="4">
    <source>
        <dbReference type="Proteomes" id="UP000635606"/>
    </source>
</evidence>
<gene>
    <name evidence="3" type="primary">murQ2</name>
    <name evidence="3" type="ORF">Voc01_039720</name>
</gene>
<comment type="caution">
    <text evidence="3">The sequence shown here is derived from an EMBL/GenBank/DDBJ whole genome shotgun (WGS) entry which is preliminary data.</text>
</comment>
<dbReference type="InterPro" id="IPR040190">
    <property type="entry name" value="MURQ/GCKR"/>
</dbReference>
<accession>A0A8J4EB65</accession>
<dbReference type="GO" id="GO:0046348">
    <property type="term" value="P:amino sugar catabolic process"/>
    <property type="evidence" value="ECO:0007669"/>
    <property type="project" value="TreeGrafter"/>
</dbReference>
<keyword evidence="4" id="KW-1185">Reference proteome</keyword>
<reference evidence="3" key="1">
    <citation type="submission" date="2021-01" db="EMBL/GenBank/DDBJ databases">
        <title>Whole genome shotgun sequence of Virgisporangium ochraceum NBRC 16418.</title>
        <authorList>
            <person name="Komaki H."/>
            <person name="Tamura T."/>
        </authorList>
    </citation>
    <scope>NUCLEOTIDE SEQUENCE</scope>
    <source>
        <strain evidence="3">NBRC 16418</strain>
    </source>
</reference>
<dbReference type="SUPFAM" id="SSF53697">
    <property type="entry name" value="SIS domain"/>
    <property type="match status" value="1"/>
</dbReference>
<dbReference type="EMBL" id="BOPH01000053">
    <property type="protein sequence ID" value="GIJ69055.1"/>
    <property type="molecule type" value="Genomic_DNA"/>
</dbReference>
<dbReference type="PROSITE" id="PS51464">
    <property type="entry name" value="SIS"/>
    <property type="match status" value="1"/>
</dbReference>
<evidence type="ECO:0000256" key="1">
    <source>
        <dbReference type="ARBA" id="ARBA00023277"/>
    </source>
</evidence>
<dbReference type="Gene3D" id="3.40.50.10490">
    <property type="entry name" value="Glucose-6-phosphate isomerase like protein, domain 1"/>
    <property type="match status" value="1"/>
</dbReference>
<dbReference type="GO" id="GO:0097367">
    <property type="term" value="F:carbohydrate derivative binding"/>
    <property type="evidence" value="ECO:0007669"/>
    <property type="project" value="InterPro"/>
</dbReference>
<evidence type="ECO:0000259" key="2">
    <source>
        <dbReference type="PROSITE" id="PS51464"/>
    </source>
</evidence>
<proteinExistence type="predicted"/>
<feature type="domain" description="SIS" evidence="2">
    <location>
        <begin position="49"/>
        <end position="212"/>
    </location>
</feature>